<organism evidence="4 5">
    <name type="scientific">Sulfurifustis variabilis</name>
    <dbReference type="NCBI Taxonomy" id="1675686"/>
    <lineage>
        <taxon>Bacteria</taxon>
        <taxon>Pseudomonadati</taxon>
        <taxon>Pseudomonadota</taxon>
        <taxon>Gammaproteobacteria</taxon>
        <taxon>Acidiferrobacterales</taxon>
        <taxon>Acidiferrobacteraceae</taxon>
        <taxon>Sulfurifustis</taxon>
    </lineage>
</organism>
<dbReference type="SUPFAM" id="SSF56925">
    <property type="entry name" value="OMPA-like"/>
    <property type="match status" value="1"/>
</dbReference>
<reference evidence="4 5" key="1">
    <citation type="submission" date="2015-08" db="EMBL/GenBank/DDBJ databases">
        <title>Complete genome sequence of Sulfurifustis variabilis.</title>
        <authorList>
            <person name="Miura A."/>
            <person name="Kojima H."/>
            <person name="Fukui M."/>
        </authorList>
    </citation>
    <scope>NUCLEOTIDE SEQUENCE [LARGE SCALE GENOMIC DNA]</scope>
    <source>
        <strain evidence="5">skN76</strain>
    </source>
</reference>
<feature type="chain" id="PRO_5008571114" description="Outer membrane protein beta-barrel domain-containing protein" evidence="2">
    <location>
        <begin position="24"/>
        <end position="172"/>
    </location>
</feature>
<proteinExistence type="predicted"/>
<sequence length="172" mass="19304">MFGRITRALVATGFLAVACAAQAQEARPWYYNLHLWKFEGEDQTGLGIDLGHTLGRWLAFQARIAAGEKDELFQVDYHAAAHLRAHLRYGNFELYALGGYSYFKYSGDLVDLGTIDNDDGPAAGLGMALYGSPNTAITLEYTRHFLREADEDVDTMFIGILHRFAWPHLTNR</sequence>
<dbReference type="PROSITE" id="PS51257">
    <property type="entry name" value="PROKAR_LIPOPROTEIN"/>
    <property type="match status" value="1"/>
</dbReference>
<dbReference type="Proteomes" id="UP000218899">
    <property type="component" value="Chromosome"/>
</dbReference>
<dbReference type="AlphaFoldDB" id="A0A1B4V1K9"/>
<dbReference type="Gene3D" id="2.40.160.20">
    <property type="match status" value="1"/>
</dbReference>
<evidence type="ECO:0000313" key="5">
    <source>
        <dbReference type="Proteomes" id="UP000218899"/>
    </source>
</evidence>
<feature type="domain" description="Outer membrane protein beta-barrel" evidence="3">
    <location>
        <begin position="10"/>
        <end position="159"/>
    </location>
</feature>
<protein>
    <recommendedName>
        <fullName evidence="3">Outer membrane protein beta-barrel domain-containing protein</fullName>
    </recommendedName>
</protein>
<dbReference type="Pfam" id="PF13505">
    <property type="entry name" value="OMP_b-brl"/>
    <property type="match status" value="1"/>
</dbReference>
<evidence type="ECO:0000256" key="2">
    <source>
        <dbReference type="SAM" id="SignalP"/>
    </source>
</evidence>
<dbReference type="InterPro" id="IPR027385">
    <property type="entry name" value="Beta-barrel_OMP"/>
</dbReference>
<name>A0A1B4V1K9_9GAMM</name>
<accession>A0A1B4V1K9</accession>
<dbReference type="RefSeq" id="WP_096459086.1">
    <property type="nucleotide sequence ID" value="NZ_AP014936.1"/>
</dbReference>
<evidence type="ECO:0000259" key="3">
    <source>
        <dbReference type="Pfam" id="PF13505"/>
    </source>
</evidence>
<keyword evidence="1 2" id="KW-0732">Signal</keyword>
<dbReference type="KEGG" id="sva:SVA_0797"/>
<keyword evidence="5" id="KW-1185">Reference proteome</keyword>
<dbReference type="EMBL" id="AP014936">
    <property type="protein sequence ID" value="BAU47376.1"/>
    <property type="molecule type" value="Genomic_DNA"/>
</dbReference>
<feature type="signal peptide" evidence="2">
    <location>
        <begin position="1"/>
        <end position="23"/>
    </location>
</feature>
<evidence type="ECO:0000256" key="1">
    <source>
        <dbReference type="ARBA" id="ARBA00022729"/>
    </source>
</evidence>
<dbReference type="InterPro" id="IPR011250">
    <property type="entry name" value="OMP/PagP_B-barrel"/>
</dbReference>
<gene>
    <name evidence="4" type="ORF">SVA_0797</name>
</gene>
<evidence type="ECO:0000313" key="4">
    <source>
        <dbReference type="EMBL" id="BAU47376.1"/>
    </source>
</evidence>